<dbReference type="PANTHER" id="PTHR34605">
    <property type="entry name" value="PHAGE_INTEGRASE DOMAIN-CONTAINING PROTEIN"/>
    <property type="match status" value="1"/>
</dbReference>
<dbReference type="SUPFAM" id="SSF47823">
    <property type="entry name" value="lambda integrase-like, N-terminal domain"/>
    <property type="match status" value="1"/>
</dbReference>
<keyword evidence="2" id="KW-1185">Reference proteome</keyword>
<name>A0A9P6B149_9AGAM</name>
<dbReference type="OrthoDB" id="3266428at2759"/>
<accession>A0A9P6B149</accession>
<evidence type="ECO:0000313" key="2">
    <source>
        <dbReference type="Proteomes" id="UP000886523"/>
    </source>
</evidence>
<dbReference type="Proteomes" id="UP000886523">
    <property type="component" value="Unassembled WGS sequence"/>
</dbReference>
<protein>
    <submittedName>
        <fullName evidence="1">Uncharacterized protein</fullName>
    </submittedName>
</protein>
<proteinExistence type="predicted"/>
<evidence type="ECO:0000313" key="1">
    <source>
        <dbReference type="EMBL" id="KAF9515432.1"/>
    </source>
</evidence>
<sequence length="289" mass="33488">MNKVPEEKWLPIDKTHLACFIVDAAGSIGVSSFDNWLNGLQAWHGYHDVLWCRDDEFVQLTLKGARKLAPHLSTHDPRPPVLIAHLNAIYDIMDFQNSYDAACWAVVCTAFWGLARLGEITVTSLKPIDPTWNVQQKALLTWNEDFGIKSIMVWLPWTKTSQWGANLILTYEEELSCPFRALQQHLSTNCDLLDEAPLFAFFLYWGNHPSPWEGTNPQMVQKLGCWSSDAFYLYWRNTQLIIPEHVHKAAAERIEAGMVGYFDEVSVEAWKWWQEIQWGQKRRKEHRAE</sequence>
<dbReference type="InterPro" id="IPR052925">
    <property type="entry name" value="Phage_Integrase-like_Recomb"/>
</dbReference>
<gene>
    <name evidence="1" type="ORF">BS47DRAFT_1361008</name>
</gene>
<comment type="caution">
    <text evidence="1">The sequence shown here is derived from an EMBL/GenBank/DDBJ whole genome shotgun (WGS) entry which is preliminary data.</text>
</comment>
<dbReference type="PANTHER" id="PTHR34605:SF3">
    <property type="entry name" value="P CELL-TYPE AGGLUTINATION PROTEIN MAP4-LIKE-RELATED"/>
    <property type="match status" value="1"/>
</dbReference>
<reference evidence="1" key="1">
    <citation type="journal article" date="2020" name="Nat. Commun.">
        <title>Large-scale genome sequencing of mycorrhizal fungi provides insights into the early evolution of symbiotic traits.</title>
        <authorList>
            <person name="Miyauchi S."/>
            <person name="Kiss E."/>
            <person name="Kuo A."/>
            <person name="Drula E."/>
            <person name="Kohler A."/>
            <person name="Sanchez-Garcia M."/>
            <person name="Morin E."/>
            <person name="Andreopoulos B."/>
            <person name="Barry K.W."/>
            <person name="Bonito G."/>
            <person name="Buee M."/>
            <person name="Carver A."/>
            <person name="Chen C."/>
            <person name="Cichocki N."/>
            <person name="Clum A."/>
            <person name="Culley D."/>
            <person name="Crous P.W."/>
            <person name="Fauchery L."/>
            <person name="Girlanda M."/>
            <person name="Hayes R.D."/>
            <person name="Keri Z."/>
            <person name="LaButti K."/>
            <person name="Lipzen A."/>
            <person name="Lombard V."/>
            <person name="Magnuson J."/>
            <person name="Maillard F."/>
            <person name="Murat C."/>
            <person name="Nolan M."/>
            <person name="Ohm R.A."/>
            <person name="Pangilinan J."/>
            <person name="Pereira M.F."/>
            <person name="Perotto S."/>
            <person name="Peter M."/>
            <person name="Pfister S."/>
            <person name="Riley R."/>
            <person name="Sitrit Y."/>
            <person name="Stielow J.B."/>
            <person name="Szollosi G."/>
            <person name="Zifcakova L."/>
            <person name="Stursova M."/>
            <person name="Spatafora J.W."/>
            <person name="Tedersoo L."/>
            <person name="Vaario L.M."/>
            <person name="Yamada A."/>
            <person name="Yan M."/>
            <person name="Wang P."/>
            <person name="Xu J."/>
            <person name="Bruns T."/>
            <person name="Baldrian P."/>
            <person name="Vilgalys R."/>
            <person name="Dunand C."/>
            <person name="Henrissat B."/>
            <person name="Grigoriev I.V."/>
            <person name="Hibbett D."/>
            <person name="Nagy L.G."/>
            <person name="Martin F.M."/>
        </authorList>
    </citation>
    <scope>NUCLEOTIDE SEQUENCE</scope>
    <source>
        <strain evidence="1">UP504</strain>
    </source>
</reference>
<organism evidence="1 2">
    <name type="scientific">Hydnum rufescens UP504</name>
    <dbReference type="NCBI Taxonomy" id="1448309"/>
    <lineage>
        <taxon>Eukaryota</taxon>
        <taxon>Fungi</taxon>
        <taxon>Dikarya</taxon>
        <taxon>Basidiomycota</taxon>
        <taxon>Agaricomycotina</taxon>
        <taxon>Agaricomycetes</taxon>
        <taxon>Cantharellales</taxon>
        <taxon>Hydnaceae</taxon>
        <taxon>Hydnum</taxon>
    </lineage>
</organism>
<dbReference type="EMBL" id="MU128950">
    <property type="protein sequence ID" value="KAF9515432.1"/>
    <property type="molecule type" value="Genomic_DNA"/>
</dbReference>
<dbReference type="AlphaFoldDB" id="A0A9P6B149"/>